<sequence length="185" mass="20550">MFTLNRYSTFNHSFPSNSIQLNLFTSFSILINGHSLSLNQIIWISLDKSILPNYNLIQFNNDHNQIDSIKLSNQFLLSRHNQTNLYFISKLSESLSTYGVTTSFGASATTCTASTNKIQVSIIENLLAGVTSLDFTKTSVQSISPPQNLSHPLTHHIILKSIVRAAILNRIDTLACGHLAVDLEL</sequence>
<organism evidence="2 3">
    <name type="scientific">Austropuccinia psidii MF-1</name>
    <dbReference type="NCBI Taxonomy" id="1389203"/>
    <lineage>
        <taxon>Eukaryota</taxon>
        <taxon>Fungi</taxon>
        <taxon>Dikarya</taxon>
        <taxon>Basidiomycota</taxon>
        <taxon>Pucciniomycotina</taxon>
        <taxon>Pucciniomycetes</taxon>
        <taxon>Pucciniales</taxon>
        <taxon>Sphaerophragmiaceae</taxon>
        <taxon>Austropuccinia</taxon>
    </lineage>
</organism>
<evidence type="ECO:0000313" key="2">
    <source>
        <dbReference type="EMBL" id="MBW0509365.1"/>
    </source>
</evidence>
<dbReference type="InterPro" id="IPR001106">
    <property type="entry name" value="Aromatic_Lyase"/>
</dbReference>
<comment type="similarity">
    <text evidence="1">Belongs to the PAL/histidase family.</text>
</comment>
<reference evidence="2" key="1">
    <citation type="submission" date="2021-03" db="EMBL/GenBank/DDBJ databases">
        <title>Draft genome sequence of rust myrtle Austropuccinia psidii MF-1, a brazilian biotype.</title>
        <authorList>
            <person name="Quecine M.C."/>
            <person name="Pachon D.M.R."/>
            <person name="Bonatelli M.L."/>
            <person name="Correr F.H."/>
            <person name="Franceschini L.M."/>
            <person name="Leite T.F."/>
            <person name="Margarido G.R.A."/>
            <person name="Almeida C.A."/>
            <person name="Ferrarezi J.A."/>
            <person name="Labate C.A."/>
        </authorList>
    </citation>
    <scope>NUCLEOTIDE SEQUENCE</scope>
    <source>
        <strain evidence="2">MF-1</strain>
    </source>
</reference>
<evidence type="ECO:0000313" key="3">
    <source>
        <dbReference type="Proteomes" id="UP000765509"/>
    </source>
</evidence>
<proteinExistence type="inferred from homology"/>
<dbReference type="GO" id="GO:0003824">
    <property type="term" value="F:catalytic activity"/>
    <property type="evidence" value="ECO:0007669"/>
    <property type="project" value="InterPro"/>
</dbReference>
<name>A0A9Q3HPQ9_9BASI</name>
<comment type="caution">
    <text evidence="2">The sequence shown here is derived from an EMBL/GenBank/DDBJ whole genome shotgun (WGS) entry which is preliminary data.</text>
</comment>
<dbReference type="Proteomes" id="UP000765509">
    <property type="component" value="Unassembled WGS sequence"/>
</dbReference>
<dbReference type="InterPro" id="IPR008948">
    <property type="entry name" value="L-Aspartase-like"/>
</dbReference>
<protein>
    <submittedName>
        <fullName evidence="2">Uncharacterized protein</fullName>
    </submittedName>
</protein>
<accession>A0A9Q3HPQ9</accession>
<keyword evidence="3" id="KW-1185">Reference proteome</keyword>
<dbReference type="Gene3D" id="1.10.275.10">
    <property type="entry name" value="Fumarase/aspartase (N-terminal domain)"/>
    <property type="match status" value="1"/>
</dbReference>
<dbReference type="EMBL" id="AVOT02020905">
    <property type="protein sequence ID" value="MBW0509365.1"/>
    <property type="molecule type" value="Genomic_DNA"/>
</dbReference>
<evidence type="ECO:0000256" key="1">
    <source>
        <dbReference type="ARBA" id="ARBA00007238"/>
    </source>
</evidence>
<dbReference type="InterPro" id="IPR024083">
    <property type="entry name" value="Fumarase/histidase_N"/>
</dbReference>
<gene>
    <name evidence="2" type="ORF">O181_049080</name>
</gene>
<dbReference type="Pfam" id="PF00221">
    <property type="entry name" value="Lyase_aromatic"/>
    <property type="match status" value="1"/>
</dbReference>
<dbReference type="SUPFAM" id="SSF48557">
    <property type="entry name" value="L-aspartase-like"/>
    <property type="match status" value="1"/>
</dbReference>
<dbReference type="AlphaFoldDB" id="A0A9Q3HPQ9"/>